<keyword evidence="3" id="KW-0812">Transmembrane</keyword>
<evidence type="ECO:0000313" key="7">
    <source>
        <dbReference type="EMBL" id="GAO39097.1"/>
    </source>
</evidence>
<evidence type="ECO:0000256" key="3">
    <source>
        <dbReference type="ARBA" id="ARBA00022692"/>
    </source>
</evidence>
<evidence type="ECO:0000313" key="8">
    <source>
        <dbReference type="Proteomes" id="UP000033202"/>
    </source>
</evidence>
<dbReference type="SUPFAM" id="SSF140478">
    <property type="entry name" value="LemA-like"/>
    <property type="match status" value="1"/>
</dbReference>
<dbReference type="PANTHER" id="PTHR34478:SF2">
    <property type="entry name" value="MEMBRANE PROTEIN"/>
    <property type="match status" value="1"/>
</dbReference>
<accession>A0A0E9MMU6</accession>
<keyword evidence="8" id="KW-1185">Reference proteome</keyword>
<dbReference type="Pfam" id="PF04011">
    <property type="entry name" value="LemA"/>
    <property type="match status" value="1"/>
</dbReference>
<feature type="chain" id="PRO_5002429201" evidence="6">
    <location>
        <begin position="23"/>
        <end position="198"/>
    </location>
</feature>
<comment type="subcellular location">
    <subcellularLocation>
        <location evidence="1">Membrane</location>
        <topology evidence="1">Single-pass membrane protein</topology>
    </subcellularLocation>
</comment>
<evidence type="ECO:0000256" key="4">
    <source>
        <dbReference type="ARBA" id="ARBA00022989"/>
    </source>
</evidence>
<dbReference type="PANTHER" id="PTHR34478">
    <property type="entry name" value="PROTEIN LEMA"/>
    <property type="match status" value="1"/>
</dbReference>
<sequence length="198" mass="21369">MNSRLFAAFAAPVLAVSVSACGINSVPASEEVAKEKWADVQAAYQRRANLIPNLVATVKGAAASEGKILTDVTEARANATRINVTGDQLSDPAAMARFNEAQARLSASIIPLQRLQEQYPQLQSQANFQTLMSQLEGTENRINIAIRDYNEAVRAYNTRIRTFPDMIGAKLVHGAKPLVPFQATTPNADVAPTVDFGK</sequence>
<comment type="similarity">
    <text evidence="2">Belongs to the LemA family.</text>
</comment>
<dbReference type="AlphaFoldDB" id="A0A0E9MMU6"/>
<comment type="caution">
    <text evidence="7">The sequence shown here is derived from an EMBL/GenBank/DDBJ whole genome shotgun (WGS) entry which is preliminary data.</text>
</comment>
<dbReference type="OrthoDB" id="9804152at2"/>
<keyword evidence="5" id="KW-0472">Membrane</keyword>
<dbReference type="RefSeq" id="WP_046347923.1">
    <property type="nucleotide sequence ID" value="NZ_BBWU01000025.1"/>
</dbReference>
<keyword evidence="4" id="KW-1133">Transmembrane helix</keyword>
<evidence type="ECO:0000256" key="5">
    <source>
        <dbReference type="ARBA" id="ARBA00023136"/>
    </source>
</evidence>
<dbReference type="InterPro" id="IPR023353">
    <property type="entry name" value="LemA-like_dom_sf"/>
</dbReference>
<dbReference type="InterPro" id="IPR007156">
    <property type="entry name" value="MamQ_LemA"/>
</dbReference>
<evidence type="ECO:0000256" key="1">
    <source>
        <dbReference type="ARBA" id="ARBA00004167"/>
    </source>
</evidence>
<dbReference type="Proteomes" id="UP000033202">
    <property type="component" value="Unassembled WGS sequence"/>
</dbReference>
<dbReference type="PROSITE" id="PS51257">
    <property type="entry name" value="PROKAR_LIPOPROTEIN"/>
    <property type="match status" value="1"/>
</dbReference>
<proteinExistence type="inferred from homology"/>
<evidence type="ECO:0000256" key="6">
    <source>
        <dbReference type="SAM" id="SignalP"/>
    </source>
</evidence>
<name>A0A0E9MMU6_9SPHN</name>
<gene>
    <name evidence="7" type="ORF">SCH01S_25_00770</name>
</gene>
<evidence type="ECO:0000256" key="2">
    <source>
        <dbReference type="ARBA" id="ARBA00008854"/>
    </source>
</evidence>
<dbReference type="GO" id="GO:0016020">
    <property type="term" value="C:membrane"/>
    <property type="evidence" value="ECO:0007669"/>
    <property type="project" value="UniProtKB-SubCell"/>
</dbReference>
<dbReference type="Gene3D" id="1.20.1440.20">
    <property type="entry name" value="LemA-like domain"/>
    <property type="match status" value="1"/>
</dbReference>
<dbReference type="EMBL" id="BBWU01000025">
    <property type="protein sequence ID" value="GAO39097.1"/>
    <property type="molecule type" value="Genomic_DNA"/>
</dbReference>
<keyword evidence="6" id="KW-0732">Signal</keyword>
<reference evidence="7 8" key="1">
    <citation type="submission" date="2015-04" db="EMBL/GenBank/DDBJ databases">
        <title>Whole genome shotgun sequence of Sphingomonas changbaiensis NBRC 104936.</title>
        <authorList>
            <person name="Katano-Makiyama Y."/>
            <person name="Hosoyama A."/>
            <person name="Hashimoto M."/>
            <person name="Noguchi M."/>
            <person name="Tsuchikane K."/>
            <person name="Ohji S."/>
            <person name="Yamazoe A."/>
            <person name="Ichikawa N."/>
            <person name="Kimura A."/>
            <person name="Fujita N."/>
        </authorList>
    </citation>
    <scope>NUCLEOTIDE SEQUENCE [LARGE SCALE GENOMIC DNA]</scope>
    <source>
        <strain evidence="7 8">NBRC 104936</strain>
    </source>
</reference>
<dbReference type="STRING" id="1219043.SCH01S_25_00770"/>
<protein>
    <submittedName>
        <fullName evidence="7">LemA family protein</fullName>
    </submittedName>
</protein>
<feature type="signal peptide" evidence="6">
    <location>
        <begin position="1"/>
        <end position="22"/>
    </location>
</feature>
<organism evidence="7 8">
    <name type="scientific">Sphingomonas changbaiensis NBRC 104936</name>
    <dbReference type="NCBI Taxonomy" id="1219043"/>
    <lineage>
        <taxon>Bacteria</taxon>
        <taxon>Pseudomonadati</taxon>
        <taxon>Pseudomonadota</taxon>
        <taxon>Alphaproteobacteria</taxon>
        <taxon>Sphingomonadales</taxon>
        <taxon>Sphingomonadaceae</taxon>
        <taxon>Sphingomonas</taxon>
    </lineage>
</organism>